<reference evidence="1 2" key="1">
    <citation type="submission" date="2014-06" db="EMBL/GenBank/DDBJ databases">
        <authorList>
            <person name="Teng J.L."/>
            <person name="Huang Y."/>
            <person name="Tse H."/>
            <person name="Lau S.K."/>
            <person name="Woo P.C."/>
        </authorList>
    </citation>
    <scope>NUCLEOTIDE SEQUENCE [LARGE SCALE GENOMIC DNA]</scope>
    <source>
        <strain evidence="1 2">HKU4</strain>
    </source>
</reference>
<dbReference type="PATRIC" id="fig|176090.4.peg.536"/>
<dbReference type="Proteomes" id="UP000030019">
    <property type="component" value="Unassembled WGS sequence"/>
</dbReference>
<dbReference type="STRING" id="176090.SSIN_0542"/>
<sequence length="37" mass="4112">MGDGYVVMAVCPRLFCNILEVEKALSIRIDKNISLSL</sequence>
<organism evidence="1 2">
    <name type="scientific">Streptococcus sinensis</name>
    <dbReference type="NCBI Taxonomy" id="176090"/>
    <lineage>
        <taxon>Bacteria</taxon>
        <taxon>Bacillati</taxon>
        <taxon>Bacillota</taxon>
        <taxon>Bacilli</taxon>
        <taxon>Lactobacillales</taxon>
        <taxon>Streptococcaceae</taxon>
        <taxon>Streptococcus</taxon>
    </lineage>
</organism>
<comment type="caution">
    <text evidence="1">The sequence shown here is derived from an EMBL/GenBank/DDBJ whole genome shotgun (WGS) entry which is preliminary data.</text>
</comment>
<dbReference type="AlphaFoldDB" id="A0A0A0DIF7"/>
<dbReference type="EMBL" id="JPEN01000039">
    <property type="protein sequence ID" value="KGM37678.1"/>
    <property type="molecule type" value="Genomic_DNA"/>
</dbReference>
<evidence type="ECO:0000313" key="1">
    <source>
        <dbReference type="EMBL" id="KGM37678.1"/>
    </source>
</evidence>
<keyword evidence="2" id="KW-1185">Reference proteome</keyword>
<gene>
    <name evidence="1" type="ORF">SSIN_0542</name>
</gene>
<evidence type="ECO:0000313" key="2">
    <source>
        <dbReference type="Proteomes" id="UP000030019"/>
    </source>
</evidence>
<name>A0A0A0DIF7_9STRE</name>
<proteinExistence type="predicted"/>
<protein>
    <submittedName>
        <fullName evidence="1">Uncharacterized protein</fullName>
    </submittedName>
</protein>
<accession>A0A0A0DIF7</accession>